<dbReference type="EMBL" id="LCBE01000006">
    <property type="protein sequence ID" value="KKS04480.1"/>
    <property type="molecule type" value="Genomic_DNA"/>
</dbReference>
<keyword evidence="1" id="KW-0175">Coiled coil</keyword>
<accession>A0A0G0VUF2</accession>
<dbReference type="Proteomes" id="UP000034236">
    <property type="component" value="Unassembled WGS sequence"/>
</dbReference>
<evidence type="ECO:0000256" key="1">
    <source>
        <dbReference type="SAM" id="Coils"/>
    </source>
</evidence>
<name>A0A0G0VUF2_9BACT</name>
<evidence type="ECO:0000313" key="3">
    <source>
        <dbReference type="EMBL" id="KKS04480.1"/>
    </source>
</evidence>
<evidence type="ECO:0008006" key="5">
    <source>
        <dbReference type="Google" id="ProtNLM"/>
    </source>
</evidence>
<gene>
    <name evidence="3" type="ORF">UU58_C0006G0006</name>
</gene>
<dbReference type="AlphaFoldDB" id="A0A0G0VUF2"/>
<evidence type="ECO:0000256" key="2">
    <source>
        <dbReference type="SAM" id="Phobius"/>
    </source>
</evidence>
<feature type="transmembrane region" description="Helical" evidence="2">
    <location>
        <begin position="6"/>
        <end position="26"/>
    </location>
</feature>
<organism evidence="3 4">
    <name type="scientific">Candidatus Nomurabacteria bacterium GW2011_GWA2_41_25</name>
    <dbReference type="NCBI Taxonomy" id="1618736"/>
    <lineage>
        <taxon>Bacteria</taxon>
        <taxon>Candidatus Nomuraibacteriota</taxon>
    </lineage>
</organism>
<keyword evidence="2" id="KW-0812">Transmembrane</keyword>
<reference evidence="3 4" key="1">
    <citation type="journal article" date="2015" name="Nature">
        <title>rRNA introns, odd ribosomes, and small enigmatic genomes across a large radiation of phyla.</title>
        <authorList>
            <person name="Brown C.T."/>
            <person name="Hug L.A."/>
            <person name="Thomas B.C."/>
            <person name="Sharon I."/>
            <person name="Castelle C.J."/>
            <person name="Singh A."/>
            <person name="Wilkins M.J."/>
            <person name="Williams K.H."/>
            <person name="Banfield J.F."/>
        </authorList>
    </citation>
    <scope>NUCLEOTIDE SEQUENCE [LARGE SCALE GENOMIC DNA]</scope>
</reference>
<evidence type="ECO:0000313" key="4">
    <source>
        <dbReference type="Proteomes" id="UP000034236"/>
    </source>
</evidence>
<proteinExistence type="predicted"/>
<protein>
    <recommendedName>
        <fullName evidence="5">Septum formation initiator</fullName>
    </recommendedName>
</protein>
<dbReference type="InterPro" id="IPR007060">
    <property type="entry name" value="FtsL/DivIC"/>
</dbReference>
<dbReference type="Pfam" id="PF04977">
    <property type="entry name" value="DivIC"/>
    <property type="match status" value="1"/>
</dbReference>
<sequence length="113" mass="12832">MRSKPVLIFFGILILIFAWNILGFWGKMEETGRNKKIAEDKVAALKQQKEKYSSDINSLGTDQGKEKFFRENFGLAKEGEGVIVVVEDKNPPIVPKTDSSSGVFSFFANWLKW</sequence>
<keyword evidence="2" id="KW-1133">Transmembrane helix</keyword>
<feature type="coiled-coil region" evidence="1">
    <location>
        <begin position="28"/>
        <end position="55"/>
    </location>
</feature>
<comment type="caution">
    <text evidence="3">The sequence shown here is derived from an EMBL/GenBank/DDBJ whole genome shotgun (WGS) entry which is preliminary data.</text>
</comment>
<keyword evidence="2" id="KW-0472">Membrane</keyword>